<gene>
    <name evidence="1" type="ORF">F2Q69_00016269</name>
</gene>
<dbReference type="AlphaFoldDB" id="A0A8S9QU97"/>
<evidence type="ECO:0000313" key="1">
    <source>
        <dbReference type="EMBL" id="KAF3555317.1"/>
    </source>
</evidence>
<dbReference type="Proteomes" id="UP000712600">
    <property type="component" value="Unassembled WGS sequence"/>
</dbReference>
<name>A0A8S9QU97_BRACR</name>
<protein>
    <submittedName>
        <fullName evidence="1">Uncharacterized protein</fullName>
    </submittedName>
</protein>
<accession>A0A8S9QU97</accession>
<dbReference type="EMBL" id="QGKX02000996">
    <property type="protein sequence ID" value="KAF3555317.1"/>
    <property type="molecule type" value="Genomic_DNA"/>
</dbReference>
<organism evidence="1 2">
    <name type="scientific">Brassica cretica</name>
    <name type="common">Mustard</name>
    <dbReference type="NCBI Taxonomy" id="69181"/>
    <lineage>
        <taxon>Eukaryota</taxon>
        <taxon>Viridiplantae</taxon>
        <taxon>Streptophyta</taxon>
        <taxon>Embryophyta</taxon>
        <taxon>Tracheophyta</taxon>
        <taxon>Spermatophyta</taxon>
        <taxon>Magnoliopsida</taxon>
        <taxon>eudicotyledons</taxon>
        <taxon>Gunneridae</taxon>
        <taxon>Pentapetalae</taxon>
        <taxon>rosids</taxon>
        <taxon>malvids</taxon>
        <taxon>Brassicales</taxon>
        <taxon>Brassicaceae</taxon>
        <taxon>Brassiceae</taxon>
        <taxon>Brassica</taxon>
    </lineage>
</organism>
<evidence type="ECO:0000313" key="2">
    <source>
        <dbReference type="Proteomes" id="UP000712600"/>
    </source>
</evidence>
<proteinExistence type="predicted"/>
<sequence>MSRVSDDFGVAAGLIWFTGEYQRDSRDKAGRATAKTPSREVVAVISASKFSVLSVDDVEDG</sequence>
<reference evidence="1" key="1">
    <citation type="submission" date="2019-12" db="EMBL/GenBank/DDBJ databases">
        <title>Genome sequencing and annotation of Brassica cretica.</title>
        <authorList>
            <person name="Studholme D.J."/>
            <person name="Sarris P."/>
        </authorList>
    </citation>
    <scope>NUCLEOTIDE SEQUENCE</scope>
    <source>
        <strain evidence="1">PFS-109/04</strain>
        <tissue evidence="1">Leaf</tissue>
    </source>
</reference>
<comment type="caution">
    <text evidence="1">The sequence shown here is derived from an EMBL/GenBank/DDBJ whole genome shotgun (WGS) entry which is preliminary data.</text>
</comment>